<keyword evidence="2" id="KW-1185">Reference proteome</keyword>
<proteinExistence type="predicted"/>
<reference evidence="1" key="2">
    <citation type="submission" date="2023-06" db="EMBL/GenBank/DDBJ databases">
        <authorList>
            <person name="Ma L."/>
            <person name="Liu K.-W."/>
            <person name="Li Z."/>
            <person name="Hsiao Y.-Y."/>
            <person name="Qi Y."/>
            <person name="Fu T."/>
            <person name="Tang G."/>
            <person name="Zhang D."/>
            <person name="Sun W.-H."/>
            <person name="Liu D.-K."/>
            <person name="Li Y."/>
            <person name="Chen G.-Z."/>
            <person name="Liu X.-D."/>
            <person name="Liao X.-Y."/>
            <person name="Jiang Y.-T."/>
            <person name="Yu X."/>
            <person name="Hao Y."/>
            <person name="Huang J."/>
            <person name="Zhao X.-W."/>
            <person name="Ke S."/>
            <person name="Chen Y.-Y."/>
            <person name="Wu W.-L."/>
            <person name="Hsu J.-L."/>
            <person name="Lin Y.-F."/>
            <person name="Huang M.-D."/>
            <person name="Li C.-Y."/>
            <person name="Huang L."/>
            <person name="Wang Z.-W."/>
            <person name="Zhao X."/>
            <person name="Zhong W.-Y."/>
            <person name="Peng D.-H."/>
            <person name="Ahmad S."/>
            <person name="Lan S."/>
            <person name="Zhang J.-S."/>
            <person name="Tsai W.-C."/>
            <person name="Van De Peer Y."/>
            <person name="Liu Z.-J."/>
        </authorList>
    </citation>
    <scope>NUCLEOTIDE SEQUENCE</scope>
    <source>
        <strain evidence="1">CP</strain>
        <tissue evidence="1">Leaves</tissue>
    </source>
</reference>
<dbReference type="Proteomes" id="UP001180020">
    <property type="component" value="Unassembled WGS sequence"/>
</dbReference>
<comment type="caution">
    <text evidence="1">The sequence shown here is derived from an EMBL/GenBank/DDBJ whole genome shotgun (WGS) entry which is preliminary data.</text>
</comment>
<dbReference type="EMBL" id="JAUJYO010000020">
    <property type="protein sequence ID" value="KAK1285558.1"/>
    <property type="molecule type" value="Genomic_DNA"/>
</dbReference>
<evidence type="ECO:0000313" key="1">
    <source>
        <dbReference type="EMBL" id="KAK1285558.1"/>
    </source>
</evidence>
<sequence>MTVRSLGLNLLVSSNWTFSESSPDERVTEIFSIFTNTRESLHKNETTVIEVGVCNERLVATNAEEHMHAPTEKKK</sequence>
<gene>
    <name evidence="1" type="ORF">QJS10_CPB20g00031</name>
</gene>
<organism evidence="1 2">
    <name type="scientific">Acorus calamus</name>
    <name type="common">Sweet flag</name>
    <dbReference type="NCBI Taxonomy" id="4465"/>
    <lineage>
        <taxon>Eukaryota</taxon>
        <taxon>Viridiplantae</taxon>
        <taxon>Streptophyta</taxon>
        <taxon>Embryophyta</taxon>
        <taxon>Tracheophyta</taxon>
        <taxon>Spermatophyta</taxon>
        <taxon>Magnoliopsida</taxon>
        <taxon>Liliopsida</taxon>
        <taxon>Acoraceae</taxon>
        <taxon>Acorus</taxon>
    </lineage>
</organism>
<protein>
    <submittedName>
        <fullName evidence="1">Uncharacterized protein</fullName>
    </submittedName>
</protein>
<dbReference type="AlphaFoldDB" id="A0AAV9CBA9"/>
<accession>A0AAV9CBA9</accession>
<evidence type="ECO:0000313" key="2">
    <source>
        <dbReference type="Proteomes" id="UP001180020"/>
    </source>
</evidence>
<name>A0AAV9CBA9_ACOCL</name>
<reference evidence="1" key="1">
    <citation type="journal article" date="2023" name="Nat. Commun.">
        <title>Diploid and tetraploid genomes of Acorus and the evolution of monocots.</title>
        <authorList>
            <person name="Ma L."/>
            <person name="Liu K.W."/>
            <person name="Li Z."/>
            <person name="Hsiao Y.Y."/>
            <person name="Qi Y."/>
            <person name="Fu T."/>
            <person name="Tang G.D."/>
            <person name="Zhang D."/>
            <person name="Sun W.H."/>
            <person name="Liu D.K."/>
            <person name="Li Y."/>
            <person name="Chen G.Z."/>
            <person name="Liu X.D."/>
            <person name="Liao X.Y."/>
            <person name="Jiang Y.T."/>
            <person name="Yu X."/>
            <person name="Hao Y."/>
            <person name="Huang J."/>
            <person name="Zhao X.W."/>
            <person name="Ke S."/>
            <person name="Chen Y.Y."/>
            <person name="Wu W.L."/>
            <person name="Hsu J.L."/>
            <person name="Lin Y.F."/>
            <person name="Huang M.D."/>
            <person name="Li C.Y."/>
            <person name="Huang L."/>
            <person name="Wang Z.W."/>
            <person name="Zhao X."/>
            <person name="Zhong W.Y."/>
            <person name="Peng D.H."/>
            <person name="Ahmad S."/>
            <person name="Lan S."/>
            <person name="Zhang J.S."/>
            <person name="Tsai W.C."/>
            <person name="Van de Peer Y."/>
            <person name="Liu Z.J."/>
        </authorList>
    </citation>
    <scope>NUCLEOTIDE SEQUENCE</scope>
    <source>
        <strain evidence="1">CP</strain>
    </source>
</reference>